<evidence type="ECO:0000313" key="1">
    <source>
        <dbReference type="EMBL" id="RTZ17203.1"/>
    </source>
</evidence>
<dbReference type="OrthoDB" id="6214536at2"/>
<reference evidence="1 2" key="1">
    <citation type="submission" date="2018-12" db="EMBL/GenBank/DDBJ databases">
        <title>Vibrio sp. isolated from China Sea.</title>
        <authorList>
            <person name="Li Y."/>
        </authorList>
    </citation>
    <scope>NUCLEOTIDE SEQUENCE [LARGE SCALE GENOMIC DNA]</scope>
    <source>
        <strain evidence="1 2">BEI207</strain>
    </source>
</reference>
<proteinExistence type="predicted"/>
<evidence type="ECO:0000313" key="2">
    <source>
        <dbReference type="Proteomes" id="UP000268973"/>
    </source>
</evidence>
<dbReference type="AlphaFoldDB" id="A0A432CYI0"/>
<gene>
    <name evidence="1" type="ORF">EJ063_00010</name>
</gene>
<comment type="caution">
    <text evidence="1">The sequence shown here is derived from an EMBL/GenBank/DDBJ whole genome shotgun (WGS) entry which is preliminary data.</text>
</comment>
<accession>A0A432CYI0</accession>
<dbReference type="Pfam" id="PF11215">
    <property type="entry name" value="DUF3010"/>
    <property type="match status" value="1"/>
</dbReference>
<sequence>MKICGVELKGNDAVICLLSHADSVVHLPDCRVAKISIGNANDTEEVRKFQFSFAKLVEDYQIEKVVIRQRQTKGKFAGGAVGFKLEAAIQLIAGLNVEVVSTTEIKESLKRNPLAIQFKETGLKQYQEQAFSTAYACAMKRG</sequence>
<dbReference type="Proteomes" id="UP000268973">
    <property type="component" value="Unassembled WGS sequence"/>
</dbReference>
<dbReference type="InterPro" id="IPR021378">
    <property type="entry name" value="DUF3010"/>
</dbReference>
<protein>
    <submittedName>
        <fullName evidence="1">DUF3010 family protein</fullName>
    </submittedName>
</protein>
<dbReference type="EMBL" id="RXZH01000001">
    <property type="protein sequence ID" value="RTZ17203.1"/>
    <property type="molecule type" value="Genomic_DNA"/>
</dbReference>
<keyword evidence="2" id="KW-1185">Reference proteome</keyword>
<dbReference type="RefSeq" id="WP_126571959.1">
    <property type="nucleotide sequence ID" value="NZ_RXZH01000001.1"/>
</dbReference>
<organism evidence="1 2">
    <name type="scientific">Vibrio aquaticus</name>
    <dbReference type="NCBI Taxonomy" id="2496559"/>
    <lineage>
        <taxon>Bacteria</taxon>
        <taxon>Pseudomonadati</taxon>
        <taxon>Pseudomonadota</taxon>
        <taxon>Gammaproteobacteria</taxon>
        <taxon>Vibrionales</taxon>
        <taxon>Vibrionaceae</taxon>
        <taxon>Vibrio</taxon>
    </lineage>
</organism>
<name>A0A432CYI0_9VIBR</name>